<dbReference type="EMBL" id="PVTL01000001">
    <property type="protein sequence ID" value="PRY70040.1"/>
    <property type="molecule type" value="Genomic_DNA"/>
</dbReference>
<feature type="compositionally biased region" description="Pro residues" evidence="1">
    <location>
        <begin position="121"/>
        <end position="135"/>
    </location>
</feature>
<keyword evidence="2" id="KW-0812">Transmembrane</keyword>
<keyword evidence="2" id="KW-1133">Transmembrane helix</keyword>
<keyword evidence="2" id="KW-0472">Membrane</keyword>
<evidence type="ECO:0000256" key="1">
    <source>
        <dbReference type="SAM" id="MobiDB-lite"/>
    </source>
</evidence>
<sequence>MTTGQPDDQTPPPPDAEAGVNAIRLDAERARADLDKTLSEIERRLDPQRIVRPVKKTAQRSFAAVRAQYTKDPVRLILVSVIAVGTIAAVLIRTGRGSARQQTQAQTRAHTPAHTWAPTLAAPPEPAKPAKPAKPAPRTKPAKASHDPLVKAAKKTSRKARRAVKRAHK</sequence>
<protein>
    <submittedName>
        <fullName evidence="3">Uncharacterized protein DUF3618</fullName>
    </submittedName>
</protein>
<reference evidence="3 4" key="1">
    <citation type="submission" date="2018-03" db="EMBL/GenBank/DDBJ databases">
        <title>Genomic Encyclopedia of Type Strains, Phase III (KMG-III): the genomes of soil and plant-associated and newly described type strains.</title>
        <authorList>
            <person name="Whitman W."/>
        </authorList>
    </citation>
    <scope>NUCLEOTIDE SEQUENCE [LARGE SCALE GENOMIC DNA]</scope>
    <source>
        <strain evidence="3 4">CGMCC 1.12484</strain>
    </source>
</reference>
<accession>A0A2T0VII2</accession>
<dbReference type="Proteomes" id="UP000237983">
    <property type="component" value="Unassembled WGS sequence"/>
</dbReference>
<evidence type="ECO:0000313" key="3">
    <source>
        <dbReference type="EMBL" id="PRY70040.1"/>
    </source>
</evidence>
<comment type="caution">
    <text evidence="3">The sequence shown here is derived from an EMBL/GenBank/DDBJ whole genome shotgun (WGS) entry which is preliminary data.</text>
</comment>
<gene>
    <name evidence="3" type="ORF">B0I08_101162</name>
</gene>
<evidence type="ECO:0000256" key="2">
    <source>
        <dbReference type="SAM" id="Phobius"/>
    </source>
</evidence>
<feature type="region of interest" description="Disordered" evidence="1">
    <location>
        <begin position="97"/>
        <end position="169"/>
    </location>
</feature>
<dbReference type="AlphaFoldDB" id="A0A2T0VII2"/>
<name>A0A2T0VII2_9MICO</name>
<keyword evidence="4" id="KW-1185">Reference proteome</keyword>
<organism evidence="3 4">
    <name type="scientific">Glaciihabitans tibetensis</name>
    <dbReference type="NCBI Taxonomy" id="1266600"/>
    <lineage>
        <taxon>Bacteria</taxon>
        <taxon>Bacillati</taxon>
        <taxon>Actinomycetota</taxon>
        <taxon>Actinomycetes</taxon>
        <taxon>Micrococcales</taxon>
        <taxon>Microbacteriaceae</taxon>
        <taxon>Glaciihabitans</taxon>
    </lineage>
</organism>
<evidence type="ECO:0000313" key="4">
    <source>
        <dbReference type="Proteomes" id="UP000237983"/>
    </source>
</evidence>
<feature type="compositionally biased region" description="Low complexity" evidence="1">
    <location>
        <begin position="99"/>
        <end position="120"/>
    </location>
</feature>
<proteinExistence type="predicted"/>
<feature type="compositionally biased region" description="Basic residues" evidence="1">
    <location>
        <begin position="152"/>
        <end position="169"/>
    </location>
</feature>
<feature type="transmembrane region" description="Helical" evidence="2">
    <location>
        <begin position="74"/>
        <end position="92"/>
    </location>
</feature>